<dbReference type="InterPro" id="IPR010920">
    <property type="entry name" value="LSM_dom_sf"/>
</dbReference>
<comment type="similarity">
    <text evidence="1">Belongs to the snRNP Sm proteins family.</text>
</comment>
<dbReference type="EMBL" id="UYRU01045289">
    <property type="protein sequence ID" value="VDK89155.1"/>
    <property type="molecule type" value="Genomic_DNA"/>
</dbReference>
<dbReference type="Pfam" id="PF01423">
    <property type="entry name" value="LSM"/>
    <property type="match status" value="1"/>
</dbReference>
<sequence>MCTNIECLLEVNVDYMKWISSINYPDAGYQTNESIRHAGQASMEFMLLKLNGNREVIGLLRGFDPFMNIVLEECVEVTKSGQQVGIDTVVVRGNSVNVVEILERV</sequence>
<proteinExistence type="inferred from homology"/>
<dbReference type="InterPro" id="IPR047575">
    <property type="entry name" value="Sm"/>
</dbReference>
<dbReference type="GO" id="GO:0005685">
    <property type="term" value="C:U1 snRNP"/>
    <property type="evidence" value="ECO:0007669"/>
    <property type="project" value="TreeGrafter"/>
</dbReference>
<organism evidence="5 6">
    <name type="scientific">Dibothriocephalus latus</name>
    <name type="common">Fish tapeworm</name>
    <name type="synonym">Diphyllobothrium latum</name>
    <dbReference type="NCBI Taxonomy" id="60516"/>
    <lineage>
        <taxon>Eukaryota</taxon>
        <taxon>Metazoa</taxon>
        <taxon>Spiralia</taxon>
        <taxon>Lophotrochozoa</taxon>
        <taxon>Platyhelminthes</taxon>
        <taxon>Cestoda</taxon>
        <taxon>Eucestoda</taxon>
        <taxon>Diphyllobothriidea</taxon>
        <taxon>Diphyllobothriidae</taxon>
        <taxon>Dibothriocephalus</taxon>
    </lineage>
</organism>
<evidence type="ECO:0000256" key="3">
    <source>
        <dbReference type="ARBA" id="ARBA00041356"/>
    </source>
</evidence>
<dbReference type="GO" id="GO:0071004">
    <property type="term" value="C:U2-type prespliceosome"/>
    <property type="evidence" value="ECO:0007669"/>
    <property type="project" value="TreeGrafter"/>
</dbReference>
<dbReference type="Proteomes" id="UP000281553">
    <property type="component" value="Unassembled WGS sequence"/>
</dbReference>
<gene>
    <name evidence="5" type="ORF">DILT_LOCUS4334</name>
</gene>
<dbReference type="PROSITE" id="PS52002">
    <property type="entry name" value="SM"/>
    <property type="match status" value="1"/>
</dbReference>
<evidence type="ECO:0000259" key="4">
    <source>
        <dbReference type="PROSITE" id="PS52002"/>
    </source>
</evidence>
<dbReference type="PANTHER" id="PTHR10553:SF2">
    <property type="entry name" value="SMALL NUCLEAR RIBONUCLEOPROTEIN G"/>
    <property type="match status" value="1"/>
</dbReference>
<name>A0A3P6U526_DIBLA</name>
<dbReference type="Gene3D" id="2.30.30.100">
    <property type="match status" value="1"/>
</dbReference>
<dbReference type="GO" id="GO:0097526">
    <property type="term" value="C:spliceosomal tri-snRNP complex"/>
    <property type="evidence" value="ECO:0007669"/>
    <property type="project" value="TreeGrafter"/>
</dbReference>
<feature type="domain" description="Sm" evidence="4">
    <location>
        <begin position="33"/>
        <end position="105"/>
    </location>
</feature>
<dbReference type="GO" id="GO:0005687">
    <property type="term" value="C:U4 snRNP"/>
    <property type="evidence" value="ECO:0007669"/>
    <property type="project" value="TreeGrafter"/>
</dbReference>
<evidence type="ECO:0000256" key="1">
    <source>
        <dbReference type="ARBA" id="ARBA00006850"/>
    </source>
</evidence>
<protein>
    <recommendedName>
        <fullName evidence="3">Sm protein G</fullName>
    </recommendedName>
</protein>
<dbReference type="GO" id="GO:0005686">
    <property type="term" value="C:U2 snRNP"/>
    <property type="evidence" value="ECO:0007669"/>
    <property type="project" value="TreeGrafter"/>
</dbReference>
<dbReference type="InterPro" id="IPR001163">
    <property type="entry name" value="Sm_dom_euk/arc"/>
</dbReference>
<keyword evidence="2" id="KW-0687">Ribonucleoprotein</keyword>
<evidence type="ECO:0000256" key="2">
    <source>
        <dbReference type="ARBA" id="ARBA00023274"/>
    </source>
</evidence>
<dbReference type="GO" id="GO:0043186">
    <property type="term" value="C:P granule"/>
    <property type="evidence" value="ECO:0007669"/>
    <property type="project" value="TreeGrafter"/>
</dbReference>
<evidence type="ECO:0000313" key="6">
    <source>
        <dbReference type="Proteomes" id="UP000281553"/>
    </source>
</evidence>
<dbReference type="GO" id="GO:0000398">
    <property type="term" value="P:mRNA splicing, via spliceosome"/>
    <property type="evidence" value="ECO:0007669"/>
    <property type="project" value="TreeGrafter"/>
</dbReference>
<keyword evidence="6" id="KW-1185">Reference proteome</keyword>
<dbReference type="PANTHER" id="PTHR10553">
    <property type="entry name" value="SMALL NUCLEAR RIBONUCLEOPROTEIN"/>
    <property type="match status" value="1"/>
</dbReference>
<reference evidence="5 6" key="1">
    <citation type="submission" date="2018-11" db="EMBL/GenBank/DDBJ databases">
        <authorList>
            <consortium name="Pathogen Informatics"/>
        </authorList>
    </citation>
    <scope>NUCLEOTIDE SEQUENCE [LARGE SCALE GENOMIC DNA]</scope>
</reference>
<dbReference type="OrthoDB" id="2146at2759"/>
<dbReference type="AlphaFoldDB" id="A0A3P6U526"/>
<dbReference type="InterPro" id="IPR044641">
    <property type="entry name" value="Lsm7/SmG-like"/>
</dbReference>
<dbReference type="SUPFAM" id="SSF50182">
    <property type="entry name" value="Sm-like ribonucleoproteins"/>
    <property type="match status" value="1"/>
</dbReference>
<dbReference type="SMART" id="SM00651">
    <property type="entry name" value="Sm"/>
    <property type="match status" value="1"/>
</dbReference>
<dbReference type="GO" id="GO:0003723">
    <property type="term" value="F:RNA binding"/>
    <property type="evidence" value="ECO:0007669"/>
    <property type="project" value="InterPro"/>
</dbReference>
<dbReference type="GO" id="GO:0071011">
    <property type="term" value="C:precatalytic spliceosome"/>
    <property type="evidence" value="ECO:0007669"/>
    <property type="project" value="TreeGrafter"/>
</dbReference>
<evidence type="ECO:0000313" key="5">
    <source>
        <dbReference type="EMBL" id="VDK89155.1"/>
    </source>
</evidence>
<dbReference type="GO" id="GO:0034719">
    <property type="term" value="C:SMN-Sm protein complex"/>
    <property type="evidence" value="ECO:0007669"/>
    <property type="project" value="TreeGrafter"/>
</dbReference>
<dbReference type="GO" id="GO:0071013">
    <property type="term" value="C:catalytic step 2 spliceosome"/>
    <property type="evidence" value="ECO:0007669"/>
    <property type="project" value="TreeGrafter"/>
</dbReference>
<accession>A0A3P6U526</accession>
<dbReference type="GO" id="GO:0005689">
    <property type="term" value="C:U12-type spliceosomal complex"/>
    <property type="evidence" value="ECO:0007669"/>
    <property type="project" value="TreeGrafter"/>
</dbReference>
<dbReference type="GO" id="GO:0005682">
    <property type="term" value="C:U5 snRNP"/>
    <property type="evidence" value="ECO:0007669"/>
    <property type="project" value="TreeGrafter"/>
</dbReference>